<keyword evidence="2" id="KW-1185">Reference proteome</keyword>
<dbReference type="InterPro" id="IPR009100">
    <property type="entry name" value="AcylCoA_DH/oxidase_NM_dom_sf"/>
</dbReference>
<accession>A0ABP8W4U1</accession>
<evidence type="ECO:0000313" key="2">
    <source>
        <dbReference type="Proteomes" id="UP001500621"/>
    </source>
</evidence>
<dbReference type="Proteomes" id="UP001500621">
    <property type="component" value="Unassembled WGS sequence"/>
</dbReference>
<proteinExistence type="predicted"/>
<evidence type="ECO:0000313" key="1">
    <source>
        <dbReference type="EMBL" id="GAA4680945.1"/>
    </source>
</evidence>
<dbReference type="Gene3D" id="2.40.110.10">
    <property type="entry name" value="Butyryl-CoA Dehydrogenase, subunit A, domain 2"/>
    <property type="match status" value="1"/>
</dbReference>
<dbReference type="InterPro" id="IPR036250">
    <property type="entry name" value="AcylCo_DH-like_C"/>
</dbReference>
<sequence>MTPRPVLLSPHHDAEPWETGQQVAEQATRLDPTAAGISAAVAWAPRLAALAPLPGAGSTWLRWELLATVGAADLTVARAVEPHLDAVAILVEAGLPAPEGATLGVYAAEGSGMRVQAERRPDGGWVLRGAKPWCSLAGALSHALVTAWVDDERRGLFCVDLGAPGVRPAPGTWAPTGLQAVPSTGIELDDAPATPVGGPQWYLERPGFAWGGLGVAAVWFGGAVGVARRLLEQAHRREPDQLALMHLGAVDTALHAARTALAEAADAVDVGESHPGLLAARVRSVVAGAVEQVLASAAHALGPAPLTQEPAHARRVADLALYVRQHHAERDHVATGRMLVEAGSAPW</sequence>
<dbReference type="SUPFAM" id="SSF56645">
    <property type="entry name" value="Acyl-CoA dehydrogenase NM domain-like"/>
    <property type="match status" value="1"/>
</dbReference>
<reference evidence="2" key="1">
    <citation type="journal article" date="2019" name="Int. J. Syst. Evol. Microbiol.">
        <title>The Global Catalogue of Microorganisms (GCM) 10K type strain sequencing project: providing services to taxonomists for standard genome sequencing and annotation.</title>
        <authorList>
            <consortium name="The Broad Institute Genomics Platform"/>
            <consortium name="The Broad Institute Genome Sequencing Center for Infectious Disease"/>
            <person name="Wu L."/>
            <person name="Ma J."/>
        </authorList>
    </citation>
    <scope>NUCLEOTIDE SEQUENCE [LARGE SCALE GENOMIC DNA]</scope>
    <source>
        <strain evidence="2">JCM 18127</strain>
    </source>
</reference>
<name>A0ABP8W4U1_9ACTN</name>
<protein>
    <submittedName>
        <fullName evidence="1">Acyl-CoA dehydrogenase family protein</fullName>
    </submittedName>
</protein>
<comment type="caution">
    <text evidence="1">The sequence shown here is derived from an EMBL/GenBank/DDBJ whole genome shotgun (WGS) entry which is preliminary data.</text>
</comment>
<dbReference type="RefSeq" id="WP_345264849.1">
    <property type="nucleotide sequence ID" value="NZ_BAABIM010000002.1"/>
</dbReference>
<gene>
    <name evidence="1" type="ORF">GCM10023226_17650</name>
</gene>
<dbReference type="InterPro" id="IPR046373">
    <property type="entry name" value="Acyl-CoA_Oxase/DH_mid-dom_sf"/>
</dbReference>
<dbReference type="SUPFAM" id="SSF47203">
    <property type="entry name" value="Acyl-CoA dehydrogenase C-terminal domain-like"/>
    <property type="match status" value="1"/>
</dbReference>
<organism evidence="1 2">
    <name type="scientific">Nocardioides nanhaiensis</name>
    <dbReference type="NCBI Taxonomy" id="1476871"/>
    <lineage>
        <taxon>Bacteria</taxon>
        <taxon>Bacillati</taxon>
        <taxon>Actinomycetota</taxon>
        <taxon>Actinomycetes</taxon>
        <taxon>Propionibacteriales</taxon>
        <taxon>Nocardioidaceae</taxon>
        <taxon>Nocardioides</taxon>
    </lineage>
</organism>
<dbReference type="EMBL" id="BAABIM010000002">
    <property type="protein sequence ID" value="GAA4680945.1"/>
    <property type="molecule type" value="Genomic_DNA"/>
</dbReference>